<gene>
    <name evidence="2" type="ORF">FHQ09_17300</name>
</gene>
<sequence>MHRTKRAGRKTASYPTDTACKIETKQAITVLITIIGWSLVSTFLLNDTSQALRTFNQLEEREYPPNLFGSTKEVQGGLNDVTEMFGASIPSDTPEGALESPTNAPVRIQFRAPTDARRPWLACVYTLMRLKEKTPNSLSIYAPGNARPATIDEAKECPLTDERQQLFDLEAAGTVSNGLSMYRIPFPKTPRDEIFMSTSAVLWEPLMAHDDGYERQAITISYDAAMPSMFKSLGQKSLEEYFANMTAQAPSQGSASLDDIGVELVIMPNVEQGDRVVKTYGSGGSEWNTSGTWNSGILHPRIEASAIIENPEKRQLAQTQLQLSIAISGLLLLLTLSRVTKSVTRLSSLALHRSLNTQLIRVLVSALLIATIIFAGTRLPLDSIFTKFASIIIGLN</sequence>
<keyword evidence="1" id="KW-0472">Membrane</keyword>
<feature type="transmembrane region" description="Helical" evidence="1">
    <location>
        <begin position="27"/>
        <end position="45"/>
    </location>
</feature>
<dbReference type="Proteomes" id="UP000314223">
    <property type="component" value="Unassembled WGS sequence"/>
</dbReference>
<dbReference type="AlphaFoldDB" id="A0A5C4WXH3"/>
<name>A0A5C4WXH3_9MICO</name>
<proteinExistence type="predicted"/>
<evidence type="ECO:0000313" key="2">
    <source>
        <dbReference type="EMBL" id="TNM52871.1"/>
    </source>
</evidence>
<comment type="caution">
    <text evidence="2">The sequence shown here is derived from an EMBL/GenBank/DDBJ whole genome shotgun (WGS) entry which is preliminary data.</text>
</comment>
<evidence type="ECO:0000313" key="3">
    <source>
        <dbReference type="Proteomes" id="UP000314223"/>
    </source>
</evidence>
<reference evidence="2 3" key="1">
    <citation type="submission" date="2019-06" db="EMBL/GenBank/DDBJ databases">
        <authorList>
            <person name="Mardanova A.M."/>
            <person name="Pudova D.S."/>
            <person name="Shagimardanova E.I."/>
            <person name="Gogoleva N.E."/>
            <person name="Lutfullin M.T."/>
            <person name="Hadieva G.F."/>
            <person name="Sharipova M.R."/>
        </authorList>
    </citation>
    <scope>NUCLEOTIDE SEQUENCE [LARGE SCALE GENOMIC DNA]</scope>
    <source>
        <strain evidence="2 3">MG-1</strain>
    </source>
</reference>
<keyword evidence="1" id="KW-1133">Transmembrane helix</keyword>
<protein>
    <submittedName>
        <fullName evidence="2">Uncharacterized protein</fullName>
    </submittedName>
</protein>
<feature type="transmembrane region" description="Helical" evidence="1">
    <location>
        <begin position="359"/>
        <end position="377"/>
    </location>
</feature>
<organism evidence="2 3">
    <name type="scientific">Brevibacterium sediminis</name>
    <dbReference type="NCBI Taxonomy" id="1857024"/>
    <lineage>
        <taxon>Bacteria</taxon>
        <taxon>Bacillati</taxon>
        <taxon>Actinomycetota</taxon>
        <taxon>Actinomycetes</taxon>
        <taxon>Micrococcales</taxon>
        <taxon>Brevibacteriaceae</taxon>
        <taxon>Brevibacterium</taxon>
    </lineage>
</organism>
<evidence type="ECO:0000256" key="1">
    <source>
        <dbReference type="SAM" id="Phobius"/>
    </source>
</evidence>
<feature type="transmembrane region" description="Helical" evidence="1">
    <location>
        <begin position="321"/>
        <end position="339"/>
    </location>
</feature>
<accession>A0A5C4WXH3</accession>
<dbReference type="EMBL" id="VDMQ01000014">
    <property type="protein sequence ID" value="TNM52871.1"/>
    <property type="molecule type" value="Genomic_DNA"/>
</dbReference>
<keyword evidence="1" id="KW-0812">Transmembrane</keyword>